<dbReference type="Proteomes" id="UP001597187">
    <property type="component" value="Unassembled WGS sequence"/>
</dbReference>
<evidence type="ECO:0000256" key="1">
    <source>
        <dbReference type="ARBA" id="ARBA00022801"/>
    </source>
</evidence>
<dbReference type="GO" id="GO:0008233">
    <property type="term" value="F:peptidase activity"/>
    <property type="evidence" value="ECO:0007669"/>
    <property type="project" value="UniProtKB-ARBA"/>
</dbReference>
<dbReference type="Pfam" id="PF00326">
    <property type="entry name" value="Peptidase_S9"/>
    <property type="match status" value="1"/>
</dbReference>
<dbReference type="SUPFAM" id="SSF82171">
    <property type="entry name" value="DPP6 N-terminal domain-like"/>
    <property type="match status" value="1"/>
</dbReference>
<keyword evidence="5" id="KW-1185">Reference proteome</keyword>
<evidence type="ECO:0000259" key="3">
    <source>
        <dbReference type="Pfam" id="PF02897"/>
    </source>
</evidence>
<accession>A0ABD6ARI2</accession>
<feature type="domain" description="Peptidase S9 prolyl oligopeptidase catalytic" evidence="2">
    <location>
        <begin position="402"/>
        <end position="612"/>
    </location>
</feature>
<reference evidence="4 5" key="1">
    <citation type="journal article" date="2019" name="Int. J. Syst. Evol. Microbiol.">
        <title>The Global Catalogue of Microorganisms (GCM) 10K type strain sequencing project: providing services to taxonomists for standard genome sequencing and annotation.</title>
        <authorList>
            <consortium name="The Broad Institute Genomics Platform"/>
            <consortium name="The Broad Institute Genome Sequencing Center for Infectious Disease"/>
            <person name="Wu L."/>
            <person name="Ma J."/>
        </authorList>
    </citation>
    <scope>NUCLEOTIDE SEQUENCE [LARGE SCALE GENOMIC DNA]</scope>
    <source>
        <strain evidence="4 5">CGMCC 1.12563</strain>
    </source>
</reference>
<name>A0ABD6ARI2_9EURY</name>
<dbReference type="AlphaFoldDB" id="A0ABD6ARI2"/>
<dbReference type="SUPFAM" id="SSF53474">
    <property type="entry name" value="alpha/beta-Hydrolases"/>
    <property type="match status" value="1"/>
</dbReference>
<keyword evidence="1" id="KW-0378">Hydrolase</keyword>
<dbReference type="PANTHER" id="PTHR42776:SF27">
    <property type="entry name" value="DIPEPTIDYL PEPTIDASE FAMILY MEMBER 6"/>
    <property type="match status" value="1"/>
</dbReference>
<evidence type="ECO:0000313" key="4">
    <source>
        <dbReference type="EMBL" id="MFD1512252.1"/>
    </source>
</evidence>
<dbReference type="InterPro" id="IPR011042">
    <property type="entry name" value="6-blade_b-propeller_TolB-like"/>
</dbReference>
<dbReference type="PANTHER" id="PTHR42776">
    <property type="entry name" value="SERINE PEPTIDASE S9 FAMILY MEMBER"/>
    <property type="match status" value="1"/>
</dbReference>
<dbReference type="RefSeq" id="WP_250872238.1">
    <property type="nucleotide sequence ID" value="NZ_JALXFV010000002.1"/>
</dbReference>
<proteinExistence type="predicted"/>
<evidence type="ECO:0000313" key="5">
    <source>
        <dbReference type="Proteomes" id="UP001597187"/>
    </source>
</evidence>
<dbReference type="Gene3D" id="3.40.50.1820">
    <property type="entry name" value="alpha/beta hydrolase"/>
    <property type="match status" value="1"/>
</dbReference>
<dbReference type="EMBL" id="JBHUDC010000002">
    <property type="protein sequence ID" value="MFD1512252.1"/>
    <property type="molecule type" value="Genomic_DNA"/>
</dbReference>
<dbReference type="Gene3D" id="2.120.10.30">
    <property type="entry name" value="TolB, C-terminal domain"/>
    <property type="match status" value="1"/>
</dbReference>
<comment type="caution">
    <text evidence="4">The sequence shown here is derived from an EMBL/GenBank/DDBJ whole genome shotgun (WGS) entry which is preliminary data.</text>
</comment>
<feature type="domain" description="Peptidase S9A N-terminal" evidence="3">
    <location>
        <begin position="20"/>
        <end position="142"/>
    </location>
</feature>
<dbReference type="InterPro" id="IPR029058">
    <property type="entry name" value="AB_hydrolase_fold"/>
</dbReference>
<gene>
    <name evidence="4" type="ORF">ACFSBT_03030</name>
</gene>
<sequence>MPAEYPLEELASLPSFYHPTVSPDGSRIAFYYDATGRNELYVQDLATGEREQVSDGEVPRQPRHGIAWDADGEGVLFHLDDDGDEQNDVYRFDLDSRERDPLVTNDGQSHFQAVSDDGRWLFYVSTAEGQMNVHRYDRETDTDERLTDYDQPVYTLELSPDGERIAYMVNESDDLDNKDVYVASVGPRATEDADGSNARNLHVGEEGAEAAPVDWLSPTELLVGDNSEDLGRSGIYDLDTDSVEWFASEFEEQPVASLGDDDAGDFLALRYREAAVVPVVYADGEARELDAPLGVAAFGGDECLVGDGTVLLTQTTPDARGNLLRYDLTDDSYETLVEADYGDIDPDAFADCEFVTYDSEDGLGIGALHYDARDGPAVDDDATDVPAVVMVHGGPHAQSLRSFNAYAQFLVSRGYTVFLPNYRGSTGRGREFKNRVHHDWGGMEQVDVREAATWLRQQEYVDDDRLAVYGGSYGGYSAYCQLTMYPDVWTTGIAWVGITDLQALYEESMPHFKTTLEQQLGDPEENAEFYRERSPVTHVEDMIASILMVHGVNDPRCPVSQARIFRDALEERGWTDGDEFRYEELGEEGHGSADIDQKIRAYRIMEEYLAERMPAAATPEADD</sequence>
<dbReference type="InterPro" id="IPR023302">
    <property type="entry name" value="Pept_S9A_N"/>
</dbReference>
<dbReference type="Pfam" id="PF02897">
    <property type="entry name" value="Peptidase_S9_N"/>
    <property type="match status" value="1"/>
</dbReference>
<evidence type="ECO:0000259" key="2">
    <source>
        <dbReference type="Pfam" id="PF00326"/>
    </source>
</evidence>
<organism evidence="4 5">
    <name type="scientific">Halomarina rubra</name>
    <dbReference type="NCBI Taxonomy" id="2071873"/>
    <lineage>
        <taxon>Archaea</taxon>
        <taxon>Methanobacteriati</taxon>
        <taxon>Methanobacteriota</taxon>
        <taxon>Stenosarchaea group</taxon>
        <taxon>Halobacteria</taxon>
        <taxon>Halobacteriales</taxon>
        <taxon>Natronomonadaceae</taxon>
        <taxon>Halomarina</taxon>
    </lineage>
</organism>
<protein>
    <submittedName>
        <fullName evidence="4">S9 family peptidase</fullName>
    </submittedName>
</protein>
<dbReference type="InterPro" id="IPR001375">
    <property type="entry name" value="Peptidase_S9_cat"/>
</dbReference>